<keyword evidence="5" id="KW-1185">Reference proteome</keyword>
<protein>
    <submittedName>
        <fullName evidence="4">GNAT family N-acetyltransferase</fullName>
    </submittedName>
</protein>
<evidence type="ECO:0000256" key="2">
    <source>
        <dbReference type="ARBA" id="ARBA00023315"/>
    </source>
</evidence>
<dbReference type="PANTHER" id="PTHR10545:SF29">
    <property type="entry name" value="GH14572P-RELATED"/>
    <property type="match status" value="1"/>
</dbReference>
<dbReference type="Pfam" id="PF00583">
    <property type="entry name" value="Acetyltransf_1"/>
    <property type="match status" value="1"/>
</dbReference>
<gene>
    <name evidence="4" type="ORF">D8M06_07845</name>
</gene>
<dbReference type="SUPFAM" id="SSF55729">
    <property type="entry name" value="Acyl-CoA N-acyltransferases (Nat)"/>
    <property type="match status" value="1"/>
</dbReference>
<dbReference type="Proteomes" id="UP000269301">
    <property type="component" value="Unassembled WGS sequence"/>
</dbReference>
<dbReference type="CDD" id="cd04301">
    <property type="entry name" value="NAT_SF"/>
    <property type="match status" value="1"/>
</dbReference>
<dbReference type="PANTHER" id="PTHR10545">
    <property type="entry name" value="DIAMINE N-ACETYLTRANSFERASE"/>
    <property type="match status" value="1"/>
</dbReference>
<evidence type="ECO:0000256" key="1">
    <source>
        <dbReference type="ARBA" id="ARBA00022679"/>
    </source>
</evidence>
<organism evidence="4 5">
    <name type="scientific">Oceanobacillus halophilus</name>
    <dbReference type="NCBI Taxonomy" id="930130"/>
    <lineage>
        <taxon>Bacteria</taxon>
        <taxon>Bacillati</taxon>
        <taxon>Bacillota</taxon>
        <taxon>Bacilli</taxon>
        <taxon>Bacillales</taxon>
        <taxon>Bacillaceae</taxon>
        <taxon>Oceanobacillus</taxon>
    </lineage>
</organism>
<dbReference type="InterPro" id="IPR000182">
    <property type="entry name" value="GNAT_dom"/>
</dbReference>
<dbReference type="EMBL" id="RBZP01000004">
    <property type="protein sequence ID" value="RKQ34284.1"/>
    <property type="molecule type" value="Genomic_DNA"/>
</dbReference>
<evidence type="ECO:0000259" key="3">
    <source>
        <dbReference type="PROSITE" id="PS51186"/>
    </source>
</evidence>
<dbReference type="GO" id="GO:0008080">
    <property type="term" value="F:N-acetyltransferase activity"/>
    <property type="evidence" value="ECO:0007669"/>
    <property type="project" value="TreeGrafter"/>
</dbReference>
<dbReference type="PROSITE" id="PS51186">
    <property type="entry name" value="GNAT"/>
    <property type="match status" value="1"/>
</dbReference>
<keyword evidence="1 4" id="KW-0808">Transferase</keyword>
<feature type="domain" description="N-acetyltransferase" evidence="3">
    <location>
        <begin position="17"/>
        <end position="161"/>
    </location>
</feature>
<dbReference type="Gene3D" id="3.40.630.30">
    <property type="match status" value="1"/>
</dbReference>
<dbReference type="InterPro" id="IPR016181">
    <property type="entry name" value="Acyl_CoA_acyltransferase"/>
</dbReference>
<proteinExistence type="predicted"/>
<keyword evidence="2" id="KW-0012">Acyltransferase</keyword>
<dbReference type="AlphaFoldDB" id="A0A495A7F4"/>
<reference evidence="4 5" key="1">
    <citation type="journal article" date="2016" name="Int. J. Syst. Evol. Microbiol.">
        <title>Oceanobacillus halophilus sp. nov., a novel moderately halophilic bacterium from a hypersaline lake.</title>
        <authorList>
            <person name="Amoozegar M.A."/>
            <person name="Bagheri M."/>
            <person name="Makhdoumi A."/>
            <person name="Nikou M.M."/>
            <person name="Fazeli S.A.S."/>
            <person name="Schumann P."/>
            <person name="Sproer C."/>
            <person name="Sanchez-Porro C."/>
            <person name="Ventosa A."/>
        </authorList>
    </citation>
    <scope>NUCLEOTIDE SEQUENCE [LARGE SCALE GENOMIC DNA]</scope>
    <source>
        <strain evidence="4 5">DSM 23996</strain>
    </source>
</reference>
<evidence type="ECO:0000313" key="5">
    <source>
        <dbReference type="Proteomes" id="UP000269301"/>
    </source>
</evidence>
<comment type="caution">
    <text evidence="4">The sequence shown here is derived from an EMBL/GenBank/DDBJ whole genome shotgun (WGS) entry which is preliminary data.</text>
</comment>
<accession>A0A495A7F4</accession>
<sequence length="161" mass="19237">MLKEGFQTMQIFKLTIDDIEKYKEEIVTMLKQSFEKSFPELNYEPTSFYDRVESLKVYLNEKKALVYGSEIDESLAGFVWFFEKDTPKGKLIHINHFVVDENFRRRGLGNTLWNMVEEYASKRGIEEIELLVTKNNENAVNFYLNRNFEVERLVMKKRLLK</sequence>
<name>A0A495A7F4_9BACI</name>
<evidence type="ECO:0000313" key="4">
    <source>
        <dbReference type="EMBL" id="RKQ34284.1"/>
    </source>
</evidence>
<dbReference type="InterPro" id="IPR051016">
    <property type="entry name" value="Diverse_Substrate_AcTransf"/>
</dbReference>